<dbReference type="RefSeq" id="XP_021861203.1">
    <property type="nucleotide sequence ID" value="XM_022005511.1"/>
</dbReference>
<evidence type="ECO:0000313" key="2">
    <source>
        <dbReference type="Proteomes" id="UP000813463"/>
    </source>
</evidence>
<evidence type="ECO:0000256" key="1">
    <source>
        <dbReference type="SAM" id="MobiDB-lite"/>
    </source>
</evidence>
<dbReference type="PANTHER" id="PTHR31390:SF4">
    <property type="entry name" value="DUF3527 DOMAIN-CONTAINING PROTEIN"/>
    <property type="match status" value="1"/>
</dbReference>
<feature type="compositionally biased region" description="Low complexity" evidence="1">
    <location>
        <begin position="541"/>
        <end position="557"/>
    </location>
</feature>
<dbReference type="RefSeq" id="XP_021861204.1">
    <property type="nucleotide sequence ID" value="XM_022005512.1"/>
</dbReference>
<sequence>MDHLGNTRSISRDQRCTISPETKFASHIRQGTKLRDILMSDKPNLSYADFHHEITRNPDDILPKYVGSQQSRVLDNRISKEDELVRYMSNLPSYLEKGKNFQEKGLNVGVLDWRRLEKWRYSQKQMPAKQSGCSPSSSTTSLFSTDGSSTHSSKGLSCSPTNQTSHRLSLQSPLEASPKETHVGDAKSFSGRGYSCSPARQRMTPVVQSHSHKVYAEGRTSPDIEVFGGNAQKFQDSPVTGNNLSRQQRAFVAVQPCERQVPELKSASEMGKRQNFDKYEVGAPWKGKSKIQNTESAKETIRAQEMKLSVANQECSGRESSGAVVMPRDPSGHRCSSLTGISSFTVDGRLSVEPCQKSILVKNSLGARLSSKDDNRKHLEPSESCSQLPDSAKNLSQQSKLHSAKITQSSSKNIAQCVKGGPQASHISFPARILSSPTRSRNTEEKKPVAGCRSATVLKPSQELDARNRSESIPKARNPSPIRRLSFAMGKMIKNAGSRDNSPLRSSSKESVAKSGSDVMVASVSINNPCSDKLSTENNRGRSSPLRRLLDPLLKPRASNSSEPLKKPSSSMFDTINSCNEPLDFGLGHGVKGNSRPSSGTKSGCDDLKNGMSSFQALLQVSFKNGLPLFTFAIDNESNILAATVRKSSVPGKGHHSWTYTFFTIREVKRRSGNWFNQGGKGEGHGYVPNVVAQMKVSDSPGSFTKHDNAGHNITREFDLFAVDVGQGDQYATDFHPTNELAAIVVKLPKSITENGSKDDQYSYNWLDLLQDSRENLQGMRSGDNLQHQQCCLSLNLSTTVILPGGVHTVPSKGEISTLAERWRSGGSCDCGGWDLGCQLRVHTNNKEYEKKMGSSGMFLNKDKFQIFSQGNHDHKPVLSLAPFKERIYSVEFGSSLSLLQAFAICISFIDSRRPPELSEPSTVIEKIANEAGVFEVAMRTNQGEAPAKYVSYPPHSPVGRV</sequence>
<dbReference type="GeneID" id="110800211"/>
<feature type="compositionally biased region" description="Polar residues" evidence="1">
    <location>
        <begin position="383"/>
        <end position="414"/>
    </location>
</feature>
<feature type="region of interest" description="Disordered" evidence="1">
    <location>
        <begin position="495"/>
        <end position="573"/>
    </location>
</feature>
<evidence type="ECO:0000313" key="3">
    <source>
        <dbReference type="RefSeq" id="XP_021861203.1"/>
    </source>
</evidence>
<feature type="compositionally biased region" description="Polar residues" evidence="1">
    <location>
        <begin position="151"/>
        <end position="174"/>
    </location>
</feature>
<proteinExistence type="predicted"/>
<protein>
    <submittedName>
        <fullName evidence="3 4">Uncharacterized protein LOC110800211 isoform X1</fullName>
    </submittedName>
</protein>
<feature type="compositionally biased region" description="Polar residues" evidence="1">
    <location>
        <begin position="558"/>
        <end position="573"/>
    </location>
</feature>
<dbReference type="InterPro" id="IPR021916">
    <property type="entry name" value="DUF3527"/>
</dbReference>
<dbReference type="KEGG" id="soe:110800211"/>
<feature type="region of interest" description="Disordered" evidence="1">
    <location>
        <begin position="371"/>
        <end position="480"/>
    </location>
</feature>
<gene>
    <name evidence="3 4" type="primary">LOC110800211</name>
</gene>
<feature type="compositionally biased region" description="Low complexity" evidence="1">
    <location>
        <begin position="131"/>
        <end position="150"/>
    </location>
</feature>
<dbReference type="Proteomes" id="UP000813463">
    <property type="component" value="Chromosome 6"/>
</dbReference>
<feature type="compositionally biased region" description="Basic and acidic residues" evidence="1">
    <location>
        <begin position="371"/>
        <end position="381"/>
    </location>
</feature>
<reference evidence="3 4" key="2">
    <citation type="submission" date="2025-04" db="UniProtKB">
        <authorList>
            <consortium name="RefSeq"/>
        </authorList>
    </citation>
    <scope>IDENTIFICATION</scope>
</reference>
<keyword evidence="2" id="KW-1185">Reference proteome</keyword>
<evidence type="ECO:0000313" key="4">
    <source>
        <dbReference type="RefSeq" id="XP_021861204.1"/>
    </source>
</evidence>
<name>A0A9R0K7C2_SPIOL</name>
<feature type="compositionally biased region" description="Basic and acidic residues" evidence="1">
    <location>
        <begin position="462"/>
        <end position="474"/>
    </location>
</feature>
<dbReference type="AlphaFoldDB" id="A0A9R0K7C2"/>
<feature type="region of interest" description="Disordered" evidence="1">
    <location>
        <begin position="125"/>
        <end position="209"/>
    </location>
</feature>
<accession>A0A9R0K7C2</accession>
<reference evidence="2" key="1">
    <citation type="journal article" date="2021" name="Nat. Commun.">
        <title>Genomic analyses provide insights into spinach domestication and the genetic basis of agronomic traits.</title>
        <authorList>
            <person name="Cai X."/>
            <person name="Sun X."/>
            <person name="Xu C."/>
            <person name="Sun H."/>
            <person name="Wang X."/>
            <person name="Ge C."/>
            <person name="Zhang Z."/>
            <person name="Wang Q."/>
            <person name="Fei Z."/>
            <person name="Jiao C."/>
            <person name="Wang Q."/>
        </authorList>
    </citation>
    <scope>NUCLEOTIDE SEQUENCE [LARGE SCALE GENOMIC DNA]</scope>
    <source>
        <strain evidence="2">cv. Varoflay</strain>
    </source>
</reference>
<organism evidence="2 4">
    <name type="scientific">Spinacia oleracea</name>
    <name type="common">Spinach</name>
    <dbReference type="NCBI Taxonomy" id="3562"/>
    <lineage>
        <taxon>Eukaryota</taxon>
        <taxon>Viridiplantae</taxon>
        <taxon>Streptophyta</taxon>
        <taxon>Embryophyta</taxon>
        <taxon>Tracheophyta</taxon>
        <taxon>Spermatophyta</taxon>
        <taxon>Magnoliopsida</taxon>
        <taxon>eudicotyledons</taxon>
        <taxon>Gunneridae</taxon>
        <taxon>Pentapetalae</taxon>
        <taxon>Caryophyllales</taxon>
        <taxon>Chenopodiaceae</taxon>
        <taxon>Chenopodioideae</taxon>
        <taxon>Anserineae</taxon>
        <taxon>Spinacia</taxon>
    </lineage>
</organism>
<dbReference type="Pfam" id="PF12043">
    <property type="entry name" value="DUF3527"/>
    <property type="match status" value="2"/>
</dbReference>
<dbReference type="PANTHER" id="PTHR31390">
    <property type="entry name" value="EXPRESSED PROTEIN"/>
    <property type="match status" value="1"/>
</dbReference>
<dbReference type="OrthoDB" id="1898655at2759"/>